<accession>A0A6N2SD26</accession>
<proteinExistence type="predicted"/>
<reference evidence="3" key="1">
    <citation type="submission" date="2019-11" db="EMBL/GenBank/DDBJ databases">
        <authorList>
            <person name="Feng L."/>
        </authorList>
    </citation>
    <scope>NUCLEOTIDE SEQUENCE</scope>
    <source>
        <strain evidence="3">AundefinedLFYP135</strain>
    </source>
</reference>
<organism evidence="3">
    <name type="scientific">uncultured Anaerotruncus sp</name>
    <dbReference type="NCBI Taxonomy" id="905011"/>
    <lineage>
        <taxon>Bacteria</taxon>
        <taxon>Bacillati</taxon>
        <taxon>Bacillota</taxon>
        <taxon>Clostridia</taxon>
        <taxon>Eubacteriales</taxon>
        <taxon>Oscillospiraceae</taxon>
        <taxon>Anaerotruncus</taxon>
        <taxon>environmental samples</taxon>
    </lineage>
</organism>
<gene>
    <name evidence="3" type="ORF">AULFYP135_00803</name>
</gene>
<evidence type="ECO:0000256" key="2">
    <source>
        <dbReference type="SAM" id="Phobius"/>
    </source>
</evidence>
<name>A0A6N2SD26_9FIRM</name>
<keyword evidence="2" id="KW-0472">Membrane</keyword>
<keyword evidence="2" id="KW-0812">Transmembrane</keyword>
<dbReference type="EMBL" id="CACRSL010000003">
    <property type="protein sequence ID" value="VYS89440.1"/>
    <property type="molecule type" value="Genomic_DNA"/>
</dbReference>
<protein>
    <submittedName>
        <fullName evidence="3">Stage III sporulation protein AF (Spore_III_AF)</fullName>
    </submittedName>
</protein>
<sequence>MDGIREWGYSLCAAAIACGMIQVLIPNAGAGRVMRMTVSVFFLCCLFSPLVLRVPELAEIPQSTAQAKADEIARRLAEGQEERAIGRAQEDLRREARDSLEEIGIFPSKIQITIHAVDKSRIEISELILVLQESDREREGEAVQRIKDLLGEAPDIQYERNEANEPEGDEGTPEPFVAGG</sequence>
<feature type="region of interest" description="Disordered" evidence="1">
    <location>
        <begin position="153"/>
        <end position="180"/>
    </location>
</feature>
<keyword evidence="2" id="KW-1133">Transmembrane helix</keyword>
<evidence type="ECO:0000313" key="3">
    <source>
        <dbReference type="EMBL" id="VYS89440.1"/>
    </source>
</evidence>
<dbReference type="PROSITE" id="PS51257">
    <property type="entry name" value="PROKAR_LIPOPROTEIN"/>
    <property type="match status" value="1"/>
</dbReference>
<dbReference type="AlphaFoldDB" id="A0A6N2SD26"/>
<evidence type="ECO:0000256" key="1">
    <source>
        <dbReference type="SAM" id="MobiDB-lite"/>
    </source>
</evidence>
<feature type="transmembrane region" description="Helical" evidence="2">
    <location>
        <begin position="7"/>
        <end position="27"/>
    </location>
</feature>